<proteinExistence type="inferred from homology"/>
<dbReference type="InterPro" id="IPR050921">
    <property type="entry name" value="T4SS_GSP_E_ATPase"/>
</dbReference>
<name>A0A1T4VMJ5_9FIRM</name>
<dbReference type="OrthoDB" id="9810761at2"/>
<dbReference type="CDD" id="cd01130">
    <property type="entry name" value="VirB11-like_ATPase"/>
    <property type="match status" value="1"/>
</dbReference>
<dbReference type="AlphaFoldDB" id="A0A1T4VMJ5"/>
<gene>
    <name evidence="3" type="ORF">SAMN02745111_01239</name>
</gene>
<dbReference type="RefSeq" id="WP_078766107.1">
    <property type="nucleotide sequence ID" value="NZ_FUXZ01000007.1"/>
</dbReference>
<dbReference type="EMBL" id="FUXZ01000007">
    <property type="protein sequence ID" value="SKA66157.1"/>
    <property type="molecule type" value="Genomic_DNA"/>
</dbReference>
<dbReference type="PANTHER" id="PTHR30486:SF15">
    <property type="entry name" value="TYPE II_IV SECRETION SYSTEM ATPASE"/>
    <property type="match status" value="1"/>
</dbReference>
<dbReference type="Gene3D" id="3.40.50.300">
    <property type="entry name" value="P-loop containing nucleotide triphosphate hydrolases"/>
    <property type="match status" value="1"/>
</dbReference>
<comment type="similarity">
    <text evidence="1">Belongs to the GSP E family.</text>
</comment>
<dbReference type="Gene3D" id="3.30.450.380">
    <property type="match status" value="1"/>
</dbReference>
<organism evidence="3 4">
    <name type="scientific">Eubacterium uniforme</name>
    <dbReference type="NCBI Taxonomy" id="39495"/>
    <lineage>
        <taxon>Bacteria</taxon>
        <taxon>Bacillati</taxon>
        <taxon>Bacillota</taxon>
        <taxon>Clostridia</taxon>
        <taxon>Eubacteriales</taxon>
        <taxon>Eubacteriaceae</taxon>
        <taxon>Eubacterium</taxon>
    </lineage>
</organism>
<accession>A0A1T4VMJ5</accession>
<dbReference type="GO" id="GO:0016887">
    <property type="term" value="F:ATP hydrolysis activity"/>
    <property type="evidence" value="ECO:0007669"/>
    <property type="project" value="InterPro"/>
</dbReference>
<evidence type="ECO:0000313" key="4">
    <source>
        <dbReference type="Proteomes" id="UP000190814"/>
    </source>
</evidence>
<protein>
    <submittedName>
        <fullName evidence="3">Pilus assembly protein CpaF</fullName>
    </submittedName>
</protein>
<dbReference type="Proteomes" id="UP000190814">
    <property type="component" value="Unassembled WGS sequence"/>
</dbReference>
<feature type="domain" description="Bacterial type II secretion system protein E" evidence="2">
    <location>
        <begin position="94"/>
        <end position="373"/>
    </location>
</feature>
<dbReference type="Pfam" id="PF00437">
    <property type="entry name" value="T2SSE"/>
    <property type="match status" value="1"/>
</dbReference>
<keyword evidence="4" id="KW-1185">Reference proteome</keyword>
<reference evidence="3 4" key="1">
    <citation type="submission" date="2017-02" db="EMBL/GenBank/DDBJ databases">
        <authorList>
            <person name="Peterson S.W."/>
        </authorList>
    </citation>
    <scope>NUCLEOTIDE SEQUENCE [LARGE SCALE GENOMIC DNA]</scope>
    <source>
        <strain evidence="3 4">ATCC 35992</strain>
    </source>
</reference>
<evidence type="ECO:0000313" key="3">
    <source>
        <dbReference type="EMBL" id="SKA66157.1"/>
    </source>
</evidence>
<evidence type="ECO:0000259" key="2">
    <source>
        <dbReference type="Pfam" id="PF00437"/>
    </source>
</evidence>
<dbReference type="STRING" id="39495.SAMN02745111_01239"/>
<dbReference type="PANTHER" id="PTHR30486">
    <property type="entry name" value="TWITCHING MOTILITY PROTEIN PILT"/>
    <property type="match status" value="1"/>
</dbReference>
<dbReference type="InterPro" id="IPR001482">
    <property type="entry name" value="T2SS/T4SS_dom"/>
</dbReference>
<dbReference type="SUPFAM" id="SSF52540">
    <property type="entry name" value="P-loop containing nucleoside triphosphate hydrolases"/>
    <property type="match status" value="1"/>
</dbReference>
<sequence>MGLLDRIQDQSSVLVDSNANDSDETQVKVDPYAKQKNMIHSRVIDKLNRQGKSDVDRVEMLQLLEETIAEDVFDIPRMERPKMAIELLNDILGYGPIQELVDNPSYSEIMVNGPNQVYVEYKGKLTLTDIKFRDDAHLMNIIDRIVSLVGRHVDEASPMCDARLKDGSRVNVIIPPISLVGPVLTIRKFGKDPVTAQQLLEWGSMTPKMLNFLEACVKGKLNIIVSGGTGSGKTTLLNVLSTYIPADERIVTIEDAAEVQLKQEHVVTLEARPANLEGRGQVSIRDLVRNALRMRPDRIIVGECRGGETLDMLQAMNTGHDGSLTTAHANSPRDTVARVETMVMMSGMELPVRAIREQVASAIDMIVQQSRLRDGTRKITQITEVVGMEGDVISTQDLFVFETDGKLDTNGKFQGKFVATGIHPNCLQKIRENGVVVKNDWFTN</sequence>
<dbReference type="InterPro" id="IPR027417">
    <property type="entry name" value="P-loop_NTPase"/>
</dbReference>
<evidence type="ECO:0000256" key="1">
    <source>
        <dbReference type="ARBA" id="ARBA00006611"/>
    </source>
</evidence>